<dbReference type="GO" id="GO:0034976">
    <property type="term" value="P:response to endoplasmic reticulum stress"/>
    <property type="evidence" value="ECO:0007669"/>
    <property type="project" value="TreeGrafter"/>
</dbReference>
<name>A0A6A4BZK6_9STRA</name>
<dbReference type="Pfam" id="PF00085">
    <property type="entry name" value="Thioredoxin"/>
    <property type="match status" value="1"/>
</dbReference>
<comment type="caution">
    <text evidence="4">The sequence shown here is derived from an EMBL/GenBank/DDBJ whole genome shotgun (WGS) entry which is preliminary data.</text>
</comment>
<dbReference type="PANTHER" id="PTHR18929:SF240">
    <property type="entry name" value="PROTEIN DISULFIDE-ISOMERASE"/>
    <property type="match status" value="1"/>
</dbReference>
<organism evidence="4 5">
    <name type="scientific">Phytophthora rubi</name>
    <dbReference type="NCBI Taxonomy" id="129364"/>
    <lineage>
        <taxon>Eukaryota</taxon>
        <taxon>Sar</taxon>
        <taxon>Stramenopiles</taxon>
        <taxon>Oomycota</taxon>
        <taxon>Peronosporomycetes</taxon>
        <taxon>Peronosporales</taxon>
        <taxon>Peronosporaceae</taxon>
        <taxon>Phytophthora</taxon>
    </lineage>
</organism>
<dbReference type="Proteomes" id="UP000434957">
    <property type="component" value="Unassembled WGS sequence"/>
</dbReference>
<dbReference type="PANTHER" id="PTHR18929">
    <property type="entry name" value="PROTEIN DISULFIDE ISOMERASE"/>
    <property type="match status" value="1"/>
</dbReference>
<dbReference type="AlphaFoldDB" id="A0A6A4BZK6"/>
<dbReference type="GO" id="GO:0003756">
    <property type="term" value="F:protein disulfide isomerase activity"/>
    <property type="evidence" value="ECO:0007669"/>
    <property type="project" value="TreeGrafter"/>
</dbReference>
<sequence length="217" mass="24090">MTVRALTLLFAVALVVRAVEFEEEDDVLVLMLTSEYTAAAKTLNELNPSIRLIKGDATDEIKMTEQFAIRAFPTLNFFNVDVDAVKDYDGGRTSAEIEKWVAKKSGPAIKILESVKELMETKELNDVVLFVDVGAREGKSRTLLENLADADDQAMNMTFHVLLNEMWTKVSKMETRRRCTRWSRVGAHADGGGAAVRVGGECLQARVKADHFNTSSC</sequence>
<protein>
    <recommendedName>
        <fullName evidence="3">Thioredoxin domain-containing protein</fullName>
    </recommendedName>
</protein>
<dbReference type="GO" id="GO:0006457">
    <property type="term" value="P:protein folding"/>
    <property type="evidence" value="ECO:0007669"/>
    <property type="project" value="TreeGrafter"/>
</dbReference>
<keyword evidence="5" id="KW-1185">Reference proteome</keyword>
<evidence type="ECO:0000313" key="4">
    <source>
        <dbReference type="EMBL" id="KAE9278992.1"/>
    </source>
</evidence>
<evidence type="ECO:0000256" key="1">
    <source>
        <dbReference type="ARBA" id="ARBA00006347"/>
    </source>
</evidence>
<dbReference type="InterPro" id="IPR036249">
    <property type="entry name" value="Thioredoxin-like_sf"/>
</dbReference>
<proteinExistence type="inferred from homology"/>
<feature type="chain" id="PRO_5025365581" description="Thioredoxin domain-containing protein" evidence="2">
    <location>
        <begin position="19"/>
        <end position="217"/>
    </location>
</feature>
<evidence type="ECO:0000256" key="2">
    <source>
        <dbReference type="SAM" id="SignalP"/>
    </source>
</evidence>
<feature type="signal peptide" evidence="2">
    <location>
        <begin position="1"/>
        <end position="18"/>
    </location>
</feature>
<feature type="domain" description="Thioredoxin" evidence="3">
    <location>
        <begin position="31"/>
        <end position="102"/>
    </location>
</feature>
<gene>
    <name evidence="4" type="ORF">PR003_g28357</name>
</gene>
<comment type="similarity">
    <text evidence="1">Belongs to the protein disulfide isomerase family.</text>
</comment>
<keyword evidence="2" id="KW-0732">Signal</keyword>
<evidence type="ECO:0000313" key="5">
    <source>
        <dbReference type="Proteomes" id="UP000434957"/>
    </source>
</evidence>
<dbReference type="EMBL" id="QXFT01004278">
    <property type="protein sequence ID" value="KAE9278992.1"/>
    <property type="molecule type" value="Genomic_DNA"/>
</dbReference>
<dbReference type="SUPFAM" id="SSF52833">
    <property type="entry name" value="Thioredoxin-like"/>
    <property type="match status" value="1"/>
</dbReference>
<dbReference type="GO" id="GO:0005783">
    <property type="term" value="C:endoplasmic reticulum"/>
    <property type="evidence" value="ECO:0007669"/>
    <property type="project" value="TreeGrafter"/>
</dbReference>
<accession>A0A6A4BZK6</accession>
<evidence type="ECO:0000259" key="3">
    <source>
        <dbReference type="Pfam" id="PF00085"/>
    </source>
</evidence>
<dbReference type="InterPro" id="IPR013766">
    <property type="entry name" value="Thioredoxin_domain"/>
</dbReference>
<reference evidence="4 5" key="1">
    <citation type="submission" date="2018-08" db="EMBL/GenBank/DDBJ databases">
        <title>Genomic investigation of the strawberry pathogen Phytophthora fragariae indicates pathogenicity is determined by transcriptional variation in three key races.</title>
        <authorList>
            <person name="Adams T.M."/>
            <person name="Armitage A.D."/>
            <person name="Sobczyk M.K."/>
            <person name="Bates H.J."/>
            <person name="Dunwell J.M."/>
            <person name="Nellist C.F."/>
            <person name="Harrison R.J."/>
        </authorList>
    </citation>
    <scope>NUCLEOTIDE SEQUENCE [LARGE SCALE GENOMIC DNA]</scope>
    <source>
        <strain evidence="4 5">SCRP333</strain>
    </source>
</reference>
<dbReference type="Gene3D" id="3.40.30.10">
    <property type="entry name" value="Glutaredoxin"/>
    <property type="match status" value="1"/>
</dbReference>